<protein>
    <recommendedName>
        <fullName evidence="7">B3_4 domain-containing protein</fullName>
    </recommendedName>
</protein>
<dbReference type="Pfam" id="PF00560">
    <property type="entry name" value="LRR_1"/>
    <property type="match status" value="1"/>
</dbReference>
<dbReference type="GO" id="GO:0005737">
    <property type="term" value="C:cytoplasm"/>
    <property type="evidence" value="ECO:0007669"/>
    <property type="project" value="TreeGrafter"/>
</dbReference>
<evidence type="ECO:0000256" key="1">
    <source>
        <dbReference type="ARBA" id="ARBA00022614"/>
    </source>
</evidence>
<keyword evidence="2" id="KW-0677">Repeat</keyword>
<dbReference type="WBParaSite" id="TREG1_79840.3">
    <property type="protein sequence ID" value="TREG1_79840.3"/>
    <property type="gene ID" value="TREG1_79840"/>
</dbReference>
<dbReference type="InterPro" id="IPR050216">
    <property type="entry name" value="LRR_domain-containing"/>
</dbReference>
<evidence type="ECO:0008006" key="7">
    <source>
        <dbReference type="Google" id="ProtNLM"/>
    </source>
</evidence>
<accession>A0AA85K884</accession>
<feature type="compositionally biased region" description="Polar residues" evidence="3">
    <location>
        <begin position="191"/>
        <end position="206"/>
    </location>
</feature>
<dbReference type="AlphaFoldDB" id="A0AA85K884"/>
<dbReference type="Gene3D" id="3.80.10.10">
    <property type="entry name" value="Ribonuclease Inhibitor"/>
    <property type="match status" value="2"/>
</dbReference>
<evidence type="ECO:0000256" key="3">
    <source>
        <dbReference type="SAM" id="MobiDB-lite"/>
    </source>
</evidence>
<evidence type="ECO:0000313" key="6">
    <source>
        <dbReference type="WBParaSite" id="TREG1_79840.3"/>
    </source>
</evidence>
<sequence>MLKSVPVGLGCLHSLRSLDLSFNKLTKIPDIFDKLSSLSCLILSGNEIQSLPSVKGLTSLHEFLASKNKLNLLPDGIESLTSLTVLDVSYNQIATLPKDICNLSSLKNANFSENSLTDFPSNIHRCRKLNMLKIHGNPFKDNRLKRLSVDDHSPTALLAYLRRLDESGGGGGGKAKKANDKHPPPAAAASKVSNGSDSTDVPSPQSEEPAETLVAHIVIQRPAEEEQYQINQMHSVKSGPRPFIVACSIHGVNFASEGKLKAFLRAQEDWHRDIGQMRRQATLATHDLREVVFPLTYSLEEAQSFEIHPLNRASVCTGEAFLKQLVHEAQMDRKSRKQAKFSQIYRYLNVLNIEGAMAANIFSKVMVPVVVDKKLTVISVPPLTNSHSTRLKVDTRDILIEVTGINLPLCQKFAELVIAWLLENTCCQTAAVQATGGAAGSGGDKTADNATSQQSQLVNEVNSKLTVNNTGVVVPTNSLVVRPIRVVGIDADSNLSFLFPSRTDLTDAKFHTIR</sequence>
<dbReference type="SMART" id="SM00364">
    <property type="entry name" value="LRR_BAC"/>
    <property type="match status" value="4"/>
</dbReference>
<dbReference type="InterPro" id="IPR020825">
    <property type="entry name" value="Phe-tRNA_synthase-like_B3/B4"/>
</dbReference>
<proteinExistence type="predicted"/>
<keyword evidence="1" id="KW-0433">Leucine-rich repeat</keyword>
<dbReference type="Gene3D" id="3.50.40.10">
    <property type="entry name" value="Phenylalanyl-trna Synthetase, Chain B, domain 3"/>
    <property type="match status" value="1"/>
</dbReference>
<dbReference type="SMART" id="SM00365">
    <property type="entry name" value="LRR_SD22"/>
    <property type="match status" value="2"/>
</dbReference>
<dbReference type="WBParaSite" id="TREG1_79840.2">
    <property type="protein sequence ID" value="TREG1_79840.2"/>
    <property type="gene ID" value="TREG1_79840"/>
</dbReference>
<evidence type="ECO:0000313" key="4">
    <source>
        <dbReference type="Proteomes" id="UP000050795"/>
    </source>
</evidence>
<dbReference type="Pfam" id="PF13855">
    <property type="entry name" value="LRR_8"/>
    <property type="match status" value="1"/>
</dbReference>
<evidence type="ECO:0000313" key="5">
    <source>
        <dbReference type="WBParaSite" id="TREG1_79840.2"/>
    </source>
</evidence>
<organism evidence="4 6">
    <name type="scientific">Trichobilharzia regenti</name>
    <name type="common">Nasal bird schistosome</name>
    <dbReference type="NCBI Taxonomy" id="157069"/>
    <lineage>
        <taxon>Eukaryota</taxon>
        <taxon>Metazoa</taxon>
        <taxon>Spiralia</taxon>
        <taxon>Lophotrochozoa</taxon>
        <taxon>Platyhelminthes</taxon>
        <taxon>Trematoda</taxon>
        <taxon>Digenea</taxon>
        <taxon>Strigeidida</taxon>
        <taxon>Schistosomatoidea</taxon>
        <taxon>Schistosomatidae</taxon>
        <taxon>Trichobilharzia</taxon>
    </lineage>
</organism>
<name>A0AA85K884_TRIRE</name>
<evidence type="ECO:0000256" key="2">
    <source>
        <dbReference type="ARBA" id="ARBA00022737"/>
    </source>
</evidence>
<dbReference type="PANTHER" id="PTHR48051:SF1">
    <property type="entry name" value="RAS SUPPRESSOR PROTEIN 1"/>
    <property type="match status" value="1"/>
</dbReference>
<dbReference type="InterPro" id="IPR003591">
    <property type="entry name" value="Leu-rich_rpt_typical-subtyp"/>
</dbReference>
<dbReference type="SMART" id="SM00369">
    <property type="entry name" value="LRR_TYP"/>
    <property type="match status" value="4"/>
</dbReference>
<dbReference type="PANTHER" id="PTHR48051">
    <property type="match status" value="1"/>
</dbReference>
<dbReference type="PRINTS" id="PR00019">
    <property type="entry name" value="LEURICHRPT"/>
</dbReference>
<dbReference type="InterPro" id="IPR032675">
    <property type="entry name" value="LRR_dom_sf"/>
</dbReference>
<dbReference type="Proteomes" id="UP000050795">
    <property type="component" value="Unassembled WGS sequence"/>
</dbReference>
<dbReference type="PROSITE" id="PS51450">
    <property type="entry name" value="LRR"/>
    <property type="match status" value="3"/>
</dbReference>
<keyword evidence="4" id="KW-1185">Reference proteome</keyword>
<reference evidence="4" key="1">
    <citation type="submission" date="2022-06" db="EMBL/GenBank/DDBJ databases">
        <authorList>
            <person name="Berger JAMES D."/>
            <person name="Berger JAMES D."/>
        </authorList>
    </citation>
    <scope>NUCLEOTIDE SEQUENCE [LARGE SCALE GENOMIC DNA]</scope>
</reference>
<dbReference type="SUPFAM" id="SSF52058">
    <property type="entry name" value="L domain-like"/>
    <property type="match status" value="1"/>
</dbReference>
<reference evidence="5 6" key="2">
    <citation type="submission" date="2023-11" db="UniProtKB">
        <authorList>
            <consortium name="WormBaseParasite"/>
        </authorList>
    </citation>
    <scope>IDENTIFICATION</scope>
</reference>
<feature type="region of interest" description="Disordered" evidence="3">
    <location>
        <begin position="167"/>
        <end position="210"/>
    </location>
</feature>
<dbReference type="InterPro" id="IPR001611">
    <property type="entry name" value="Leu-rich_rpt"/>
</dbReference>